<evidence type="ECO:0000256" key="5">
    <source>
        <dbReference type="SAM" id="Phobius"/>
    </source>
</evidence>
<dbReference type="AlphaFoldDB" id="A0A0S3EYY0"/>
<feature type="transmembrane region" description="Helical" evidence="5">
    <location>
        <begin position="6"/>
        <end position="29"/>
    </location>
</feature>
<evidence type="ECO:0000313" key="7">
    <source>
        <dbReference type="Proteomes" id="UP000056968"/>
    </source>
</evidence>
<keyword evidence="1" id="KW-1003">Cell membrane</keyword>
<dbReference type="RefSeq" id="WP_062064379.1">
    <property type="nucleotide sequence ID" value="NZ_CP013264.1"/>
</dbReference>
<evidence type="ECO:0008006" key="8">
    <source>
        <dbReference type="Google" id="ProtNLM"/>
    </source>
</evidence>
<dbReference type="EMBL" id="CP013264">
    <property type="protein sequence ID" value="ALR20607.1"/>
    <property type="molecule type" value="Genomic_DNA"/>
</dbReference>
<keyword evidence="2 5" id="KW-0812">Transmembrane</keyword>
<dbReference type="STRING" id="1332080.ATN00_10115"/>
<sequence>MIEEVHLLGVYMPAALLWAVLAAVLVYLLRVPIQRLPGYSLLWRLLWHPSLLELALFVLLWWGLSAFADRFLHEWLLS</sequence>
<evidence type="ECO:0000256" key="3">
    <source>
        <dbReference type="ARBA" id="ARBA00022989"/>
    </source>
</evidence>
<feature type="transmembrane region" description="Helical" evidence="5">
    <location>
        <begin position="41"/>
        <end position="64"/>
    </location>
</feature>
<dbReference type="Pfam" id="PF07869">
    <property type="entry name" value="DUF1656"/>
    <property type="match status" value="1"/>
</dbReference>
<dbReference type="KEGG" id="sbd:ATN00_10115"/>
<keyword evidence="3 5" id="KW-1133">Transmembrane helix</keyword>
<organism evidence="6 7">
    <name type="scientific">Sphingobium baderi</name>
    <dbReference type="NCBI Taxonomy" id="1332080"/>
    <lineage>
        <taxon>Bacteria</taxon>
        <taxon>Pseudomonadati</taxon>
        <taxon>Pseudomonadota</taxon>
        <taxon>Alphaproteobacteria</taxon>
        <taxon>Sphingomonadales</taxon>
        <taxon>Sphingomonadaceae</taxon>
        <taxon>Sphingobium</taxon>
    </lineage>
</organism>
<gene>
    <name evidence="6" type="ORF">ATN00_10115</name>
</gene>
<keyword evidence="4 5" id="KW-0472">Membrane</keyword>
<reference evidence="6 7" key="1">
    <citation type="submission" date="2015-11" db="EMBL/GenBank/DDBJ databases">
        <title>A Two-component Flavoprotein Monooxygenase System MeaXY Responsible for para-Hydroxylation of 2-Methyl-6-ethylaniline and 2,6-Diethylaniline in Sphingobium baderi DE-13.</title>
        <authorList>
            <person name="Cheng M."/>
            <person name="Meng Q."/>
            <person name="Yang Y."/>
            <person name="Chu C."/>
            <person name="Yan X."/>
            <person name="He J."/>
            <person name="Li S."/>
        </authorList>
    </citation>
    <scope>NUCLEOTIDE SEQUENCE [LARGE SCALE GENOMIC DNA]</scope>
    <source>
        <strain evidence="6 7">DE-13</strain>
    </source>
</reference>
<proteinExistence type="predicted"/>
<evidence type="ECO:0000256" key="2">
    <source>
        <dbReference type="ARBA" id="ARBA00022692"/>
    </source>
</evidence>
<accession>A0A0S3EYY0</accession>
<keyword evidence="7" id="KW-1185">Reference proteome</keyword>
<evidence type="ECO:0000313" key="6">
    <source>
        <dbReference type="EMBL" id="ALR20607.1"/>
    </source>
</evidence>
<protein>
    <recommendedName>
        <fullName evidence="8">DUF1656 domain-containing protein</fullName>
    </recommendedName>
</protein>
<dbReference type="Proteomes" id="UP000056968">
    <property type="component" value="Chromosome"/>
</dbReference>
<evidence type="ECO:0000256" key="4">
    <source>
        <dbReference type="ARBA" id="ARBA00023136"/>
    </source>
</evidence>
<evidence type="ECO:0000256" key="1">
    <source>
        <dbReference type="ARBA" id="ARBA00022475"/>
    </source>
</evidence>
<name>A0A0S3EYY0_9SPHN</name>
<dbReference type="InterPro" id="IPR012451">
    <property type="entry name" value="DUF1656"/>
</dbReference>